<protein>
    <submittedName>
        <fullName evidence="1">AAA family ATPase</fullName>
    </submittedName>
</protein>
<reference evidence="1 2" key="1">
    <citation type="submission" date="2024-06" db="EMBL/GenBank/DDBJ databases">
        <title>The Natural Products Discovery Center: Release of the First 8490 Sequenced Strains for Exploring Actinobacteria Biosynthetic Diversity.</title>
        <authorList>
            <person name="Kalkreuter E."/>
            <person name="Kautsar S.A."/>
            <person name="Yang D."/>
            <person name="Bader C.D."/>
            <person name="Teijaro C.N."/>
            <person name="Fluegel L."/>
            <person name="Davis C.M."/>
            <person name="Simpson J.R."/>
            <person name="Lauterbach L."/>
            <person name="Steele A.D."/>
            <person name="Gui C."/>
            <person name="Meng S."/>
            <person name="Li G."/>
            <person name="Viehrig K."/>
            <person name="Ye F."/>
            <person name="Su P."/>
            <person name="Kiefer A.F."/>
            <person name="Nichols A."/>
            <person name="Cepeda A.J."/>
            <person name="Yan W."/>
            <person name="Fan B."/>
            <person name="Jiang Y."/>
            <person name="Adhikari A."/>
            <person name="Zheng C.-J."/>
            <person name="Schuster L."/>
            <person name="Cowan T.M."/>
            <person name="Smanski M.J."/>
            <person name="Chevrette M.G."/>
            <person name="De Carvalho L.P.S."/>
            <person name="Shen B."/>
        </authorList>
    </citation>
    <scope>NUCLEOTIDE SEQUENCE [LARGE SCALE GENOMIC DNA]</scope>
    <source>
        <strain evidence="1 2">NPDC050100</strain>
    </source>
</reference>
<name>A0ABV3GAK3_MICGL</name>
<keyword evidence="2" id="KW-1185">Reference proteome</keyword>
<proteinExistence type="predicted"/>
<dbReference type="RefSeq" id="WP_358131156.1">
    <property type="nucleotide sequence ID" value="NZ_JBFALK010000003.1"/>
</dbReference>
<dbReference type="EMBL" id="JBFALK010000003">
    <property type="protein sequence ID" value="MEV0968476.1"/>
    <property type="molecule type" value="Genomic_DNA"/>
</dbReference>
<evidence type="ECO:0000313" key="1">
    <source>
        <dbReference type="EMBL" id="MEV0968476.1"/>
    </source>
</evidence>
<accession>A0ABV3GAK3</accession>
<dbReference type="Proteomes" id="UP001551675">
    <property type="component" value="Unassembled WGS sequence"/>
</dbReference>
<evidence type="ECO:0000313" key="2">
    <source>
        <dbReference type="Proteomes" id="UP001551675"/>
    </source>
</evidence>
<dbReference type="Pfam" id="PF13479">
    <property type="entry name" value="AAA_24"/>
    <property type="match status" value="1"/>
</dbReference>
<gene>
    <name evidence="1" type="ORF">AB0I59_07570</name>
</gene>
<sequence length="339" mass="36536">MTGIRTRQPTGRVPWPLILVEGAEKSGKSWAAATLSASEKVGQTYWIDLGEGAADEYGAVPGARYLVVEHDGTWASIMGQIRAVRDEAARAAQAGEPPVVLVIDSMTAEWELLKDWAANRARTSAVNQKRLKEDPNAEVSVPMNLWNDATARHRRLMTTLMTFPGIVVVTARGKEVAAMDAKGSPIPGTREYKVEGHKTLPFDATVWIRLARDADARVIGARSVHAGVRPGRDAAKPLPQDWTLEWLVFEGLKCGDGSHARQLTQPKAGAESPELDELSEIAVELLGRAEDTATTEQLTTVWKATGGALKAGQISQAEADHIARRIKTLADELGAGEAA</sequence>
<organism evidence="1 2">
    <name type="scientific">Microtetraspora glauca</name>
    <dbReference type="NCBI Taxonomy" id="1996"/>
    <lineage>
        <taxon>Bacteria</taxon>
        <taxon>Bacillati</taxon>
        <taxon>Actinomycetota</taxon>
        <taxon>Actinomycetes</taxon>
        <taxon>Streptosporangiales</taxon>
        <taxon>Streptosporangiaceae</taxon>
        <taxon>Microtetraspora</taxon>
    </lineage>
</organism>
<comment type="caution">
    <text evidence="1">The sequence shown here is derived from an EMBL/GenBank/DDBJ whole genome shotgun (WGS) entry which is preliminary data.</text>
</comment>